<evidence type="ECO:0000313" key="3">
    <source>
        <dbReference type="Proteomes" id="UP000629911"/>
    </source>
</evidence>
<name>A0ABQ2TTD1_9ACTN</name>
<evidence type="ECO:0000256" key="1">
    <source>
        <dbReference type="SAM" id="MobiDB-lite"/>
    </source>
</evidence>
<sequence length="72" mass="7975">MRTRSSRKASGATVRQRCQASSQEVPDLRVRVGGIRFAPLSVHGREIRGLPRKLRGPVSRKIRGPVSREVNG</sequence>
<comment type="caution">
    <text evidence="2">The sequence shown here is derived from an EMBL/GenBank/DDBJ whole genome shotgun (WGS) entry which is preliminary data.</text>
</comment>
<proteinExistence type="predicted"/>
<dbReference type="EMBL" id="BMTZ01000001">
    <property type="protein sequence ID" value="GGT35925.1"/>
    <property type="molecule type" value="Genomic_DNA"/>
</dbReference>
<gene>
    <name evidence="2" type="ORF">GCM10010287_05750</name>
</gene>
<reference evidence="3" key="1">
    <citation type="journal article" date="2019" name="Int. J. Syst. Evol. Microbiol.">
        <title>The Global Catalogue of Microorganisms (GCM) 10K type strain sequencing project: providing services to taxonomists for standard genome sequencing and annotation.</title>
        <authorList>
            <consortium name="The Broad Institute Genomics Platform"/>
            <consortium name="The Broad Institute Genome Sequencing Center for Infectious Disease"/>
            <person name="Wu L."/>
            <person name="Ma J."/>
        </authorList>
    </citation>
    <scope>NUCLEOTIDE SEQUENCE [LARGE SCALE GENOMIC DNA]</scope>
    <source>
        <strain evidence="3">JCM 4422</strain>
    </source>
</reference>
<feature type="region of interest" description="Disordered" evidence="1">
    <location>
        <begin position="1"/>
        <end position="20"/>
    </location>
</feature>
<organism evidence="2 3">
    <name type="scientific">Streptomyces variabilis</name>
    <dbReference type="NCBI Taxonomy" id="67372"/>
    <lineage>
        <taxon>Bacteria</taxon>
        <taxon>Bacillati</taxon>
        <taxon>Actinomycetota</taxon>
        <taxon>Actinomycetes</taxon>
        <taxon>Kitasatosporales</taxon>
        <taxon>Streptomycetaceae</taxon>
        <taxon>Streptomyces</taxon>
        <taxon>Streptomyces griseoincarnatus group</taxon>
    </lineage>
</organism>
<keyword evidence="3" id="KW-1185">Reference proteome</keyword>
<evidence type="ECO:0000313" key="2">
    <source>
        <dbReference type="EMBL" id="GGT35925.1"/>
    </source>
</evidence>
<protein>
    <submittedName>
        <fullName evidence="2">Uncharacterized protein</fullName>
    </submittedName>
</protein>
<dbReference type="Proteomes" id="UP000629911">
    <property type="component" value="Unassembled WGS sequence"/>
</dbReference>
<accession>A0ABQ2TTD1</accession>